<name>A0A2H5F4Z1_9RHOB</name>
<dbReference type="SUPFAM" id="SSF53448">
    <property type="entry name" value="Nucleotide-diphospho-sugar transferases"/>
    <property type="match status" value="1"/>
</dbReference>
<gene>
    <name evidence="2" type="ORF">CX676_20075</name>
</gene>
<geneLocation type="plasmid" evidence="3">
    <name>ppz01</name>
</geneLocation>
<evidence type="ECO:0000313" key="2">
    <source>
        <dbReference type="EMBL" id="AUH66605.1"/>
    </source>
</evidence>
<protein>
    <submittedName>
        <fullName evidence="2">Glycosyltransferase</fullName>
    </submittedName>
</protein>
<evidence type="ECO:0000259" key="1">
    <source>
        <dbReference type="Pfam" id="PF00535"/>
    </source>
</evidence>
<dbReference type="KEGG" id="pzh:CX676_20075"/>
<accession>A0A2H5F4Z1</accession>
<feature type="domain" description="Glycosyltransferase 2-like" evidence="1">
    <location>
        <begin position="7"/>
        <end position="145"/>
    </location>
</feature>
<proteinExistence type="predicted"/>
<dbReference type="AlphaFoldDB" id="A0A2H5F4Z1"/>
<dbReference type="CDD" id="cd00761">
    <property type="entry name" value="Glyco_tranf_GTA_type"/>
    <property type="match status" value="1"/>
</dbReference>
<sequence>MTTKIDILMCTFRRPAVAEAIATLAPLRLPPDSDVRLVIADNDDTDSARQVVAEAAGALPYPCQYIHAPARNISIARNACLDAASDRGADWIAGLDDDEAVHPDWLVEIMAVARQADGAFGKVLAQYPEDAPDWLSRLDFHSTHPERTPQPIRTGNSGNVALRWQGTPWQDERYDLSRGQSGGEDTEFFLRLTGMGARMLPAPRAILTEPVPPARQTLDWLGLRRHRMGQTHIVTAETPTERTRLFVTASAKATYCRLREKLAGDETGRIFWYLRGQLHRGVIAGLRDVTPPQLYGKDPV</sequence>
<keyword evidence="2" id="KW-0614">Plasmid</keyword>
<dbReference type="Proteomes" id="UP000234530">
    <property type="component" value="Plasmid pPZ01"/>
</dbReference>
<organism evidence="2 3">
    <name type="scientific">Paracoccus zhejiangensis</name>
    <dbReference type="NCBI Taxonomy" id="1077935"/>
    <lineage>
        <taxon>Bacteria</taxon>
        <taxon>Pseudomonadati</taxon>
        <taxon>Pseudomonadota</taxon>
        <taxon>Alphaproteobacteria</taxon>
        <taxon>Rhodobacterales</taxon>
        <taxon>Paracoccaceae</taxon>
        <taxon>Paracoccus</taxon>
    </lineage>
</organism>
<dbReference type="InterPro" id="IPR001173">
    <property type="entry name" value="Glyco_trans_2-like"/>
</dbReference>
<evidence type="ECO:0000313" key="3">
    <source>
        <dbReference type="Proteomes" id="UP000234530"/>
    </source>
</evidence>
<dbReference type="GO" id="GO:0016740">
    <property type="term" value="F:transferase activity"/>
    <property type="evidence" value="ECO:0007669"/>
    <property type="project" value="UniProtKB-KW"/>
</dbReference>
<keyword evidence="3" id="KW-1185">Reference proteome</keyword>
<dbReference type="Pfam" id="PF00535">
    <property type="entry name" value="Glycos_transf_2"/>
    <property type="match status" value="1"/>
</dbReference>
<dbReference type="InterPro" id="IPR029044">
    <property type="entry name" value="Nucleotide-diphossugar_trans"/>
</dbReference>
<dbReference type="Gene3D" id="3.90.550.10">
    <property type="entry name" value="Spore Coat Polysaccharide Biosynthesis Protein SpsA, Chain A"/>
    <property type="match status" value="1"/>
</dbReference>
<dbReference type="OrthoDB" id="6116224at2"/>
<keyword evidence="2" id="KW-0808">Transferase</keyword>
<reference evidence="2 3" key="1">
    <citation type="journal article" date="2013" name="Antonie Van Leeuwenhoek">
        <title>Paracoccus zhejiangensis sp. nov., isolated from activated sludge in wastewater-treatment system.</title>
        <authorList>
            <person name="Wu Z.G."/>
            <person name="Zhang D.F."/>
            <person name="Liu Y.L."/>
            <person name="Wang F."/>
            <person name="Jiang X."/>
            <person name="Li C."/>
            <person name="Li S.P."/>
            <person name="Hong Q."/>
            <person name="Li W.J."/>
        </authorList>
    </citation>
    <scope>NUCLEOTIDE SEQUENCE [LARGE SCALE GENOMIC DNA]</scope>
    <source>
        <strain evidence="2 3">J6</strain>
        <plasmid evidence="3">Plasmid ppz01</plasmid>
    </source>
</reference>
<dbReference type="RefSeq" id="WP_101754576.1">
    <property type="nucleotide sequence ID" value="NZ_CP025431.1"/>
</dbReference>
<dbReference type="EMBL" id="CP025431">
    <property type="protein sequence ID" value="AUH66605.1"/>
    <property type="molecule type" value="Genomic_DNA"/>
</dbReference>